<reference evidence="3" key="1">
    <citation type="submission" date="2022-09" db="EMBL/GenBank/DDBJ databases">
        <title>Tahibacter sp. nov., isolated from a fresh water.</title>
        <authorList>
            <person name="Baek J.H."/>
            <person name="Lee J.K."/>
            <person name="Kim J.M."/>
            <person name="Jeon C.O."/>
        </authorList>
    </citation>
    <scope>NUCLEOTIDE SEQUENCE</scope>
    <source>
        <strain evidence="3">W38</strain>
    </source>
</reference>
<sequence length="148" mass="16003">MKSALMAFALAGLGLAALPATSRAEQLQRFDGYVVHYNAFTADQLAAEVAAAYKFQRSRRQGLVNITVQREKGAGEIEPVAATVTGTATNLVGQRTVLVMREIKEDGAIYYLGEFPVSGTDTLRFSIDVAPADSSKRHTLTFTQNFAD</sequence>
<dbReference type="RefSeq" id="WP_261696302.1">
    <property type="nucleotide sequence ID" value="NZ_CP104694.1"/>
</dbReference>
<keyword evidence="1" id="KW-0732">Signal</keyword>
<feature type="domain" description="DUF4426" evidence="2">
    <location>
        <begin position="28"/>
        <end position="146"/>
    </location>
</feature>
<protein>
    <submittedName>
        <fullName evidence="3">DUF4426 domain-containing protein</fullName>
    </submittedName>
</protein>
<keyword evidence="4" id="KW-1185">Reference proteome</keyword>
<dbReference type="EMBL" id="CP104694">
    <property type="protein sequence ID" value="UXI69347.1"/>
    <property type="molecule type" value="Genomic_DNA"/>
</dbReference>
<accession>A0ABY6BHU8</accession>
<dbReference type="Pfam" id="PF14467">
    <property type="entry name" value="DUF4426"/>
    <property type="match status" value="1"/>
</dbReference>
<dbReference type="InterPro" id="IPR025218">
    <property type="entry name" value="DUF4426"/>
</dbReference>
<evidence type="ECO:0000259" key="2">
    <source>
        <dbReference type="Pfam" id="PF14467"/>
    </source>
</evidence>
<evidence type="ECO:0000256" key="1">
    <source>
        <dbReference type="SAM" id="SignalP"/>
    </source>
</evidence>
<dbReference type="Proteomes" id="UP001064632">
    <property type="component" value="Chromosome"/>
</dbReference>
<feature type="signal peptide" evidence="1">
    <location>
        <begin position="1"/>
        <end position="24"/>
    </location>
</feature>
<evidence type="ECO:0000313" key="4">
    <source>
        <dbReference type="Proteomes" id="UP001064632"/>
    </source>
</evidence>
<name>A0ABY6BHU8_9GAMM</name>
<organism evidence="3 4">
    <name type="scientific">Tahibacter amnicola</name>
    <dbReference type="NCBI Taxonomy" id="2976241"/>
    <lineage>
        <taxon>Bacteria</taxon>
        <taxon>Pseudomonadati</taxon>
        <taxon>Pseudomonadota</taxon>
        <taxon>Gammaproteobacteria</taxon>
        <taxon>Lysobacterales</taxon>
        <taxon>Rhodanobacteraceae</taxon>
        <taxon>Tahibacter</taxon>
    </lineage>
</organism>
<feature type="chain" id="PRO_5047430034" evidence="1">
    <location>
        <begin position="25"/>
        <end position="148"/>
    </location>
</feature>
<gene>
    <name evidence="3" type="ORF">N4264_06780</name>
</gene>
<proteinExistence type="predicted"/>
<dbReference type="Gene3D" id="2.60.40.3340">
    <property type="entry name" value="Domain of unknown function DUF4426"/>
    <property type="match status" value="1"/>
</dbReference>
<evidence type="ECO:0000313" key="3">
    <source>
        <dbReference type="EMBL" id="UXI69347.1"/>
    </source>
</evidence>